<keyword evidence="2" id="KW-0342">GTP-binding</keyword>
<dbReference type="PANTHER" id="PTHR42708:SF1">
    <property type="entry name" value="GLIDING MOTILITY PROTEIN MGLA"/>
    <property type="match status" value="1"/>
</dbReference>
<keyword evidence="1" id="KW-0547">Nucleotide-binding</keyword>
<dbReference type="InterPro" id="IPR006689">
    <property type="entry name" value="Small_GTPase_ARF/SAR"/>
</dbReference>
<proteinExistence type="predicted"/>
<dbReference type="Pfam" id="PF00025">
    <property type="entry name" value="Arf"/>
    <property type="match status" value="1"/>
</dbReference>
<dbReference type="AlphaFoldDB" id="X1CSV4"/>
<gene>
    <name evidence="3" type="ORF">S01H4_45044</name>
</gene>
<reference evidence="3" key="1">
    <citation type="journal article" date="2014" name="Front. Microbiol.">
        <title>High frequency of phylogenetically diverse reductive dehalogenase-homologous genes in deep subseafloor sedimentary metagenomes.</title>
        <authorList>
            <person name="Kawai M."/>
            <person name="Futagami T."/>
            <person name="Toyoda A."/>
            <person name="Takaki Y."/>
            <person name="Nishi S."/>
            <person name="Hori S."/>
            <person name="Arai W."/>
            <person name="Tsubouchi T."/>
            <person name="Morono Y."/>
            <person name="Uchiyama I."/>
            <person name="Ito T."/>
            <person name="Fujiyama A."/>
            <person name="Inagaki F."/>
            <person name="Takami H."/>
        </authorList>
    </citation>
    <scope>NUCLEOTIDE SEQUENCE</scope>
    <source>
        <strain evidence="3">Expedition CK06-06</strain>
    </source>
</reference>
<organism evidence="3">
    <name type="scientific">marine sediment metagenome</name>
    <dbReference type="NCBI Taxonomy" id="412755"/>
    <lineage>
        <taxon>unclassified sequences</taxon>
        <taxon>metagenomes</taxon>
        <taxon>ecological metagenomes</taxon>
    </lineage>
</organism>
<comment type="caution">
    <text evidence="3">The sequence shown here is derived from an EMBL/GenBank/DDBJ whole genome shotgun (WGS) entry which is preliminary data.</text>
</comment>
<evidence type="ECO:0000256" key="2">
    <source>
        <dbReference type="ARBA" id="ARBA00023134"/>
    </source>
</evidence>
<dbReference type="SUPFAM" id="SSF52540">
    <property type="entry name" value="P-loop containing nucleoside triphosphate hydrolases"/>
    <property type="match status" value="1"/>
</dbReference>
<name>X1CSV4_9ZZZZ</name>
<evidence type="ECO:0008006" key="4">
    <source>
        <dbReference type="Google" id="ProtNLM"/>
    </source>
</evidence>
<dbReference type="EMBL" id="BART01025044">
    <property type="protein sequence ID" value="GAG96037.1"/>
    <property type="molecule type" value="Genomic_DNA"/>
</dbReference>
<dbReference type="InterPro" id="IPR052705">
    <property type="entry name" value="Gliding_Motility_GTPase"/>
</dbReference>
<dbReference type="GO" id="GO:0003924">
    <property type="term" value="F:GTPase activity"/>
    <property type="evidence" value="ECO:0007669"/>
    <property type="project" value="InterPro"/>
</dbReference>
<sequence>MVRVTADHRIYIKILYWGMAGSGKTTIVDTLYRLTKEQKKDIEPTGNLTKIAMASGSTLYFDRGIFQSTKERKVFYHVYTVAGQSRFSPLRKKIFKGSDGVIFVVDSQTHLFEDNIESLKELKSVAKGSLIKEIPLLLMLNKKDLTETISASEFEQILKEEGLWYDPPHKLTFWDPIIYESCALYNKKREIYRSFYECARR</sequence>
<evidence type="ECO:0000256" key="1">
    <source>
        <dbReference type="ARBA" id="ARBA00022741"/>
    </source>
</evidence>
<protein>
    <recommendedName>
        <fullName evidence="4">G domain-containing protein</fullName>
    </recommendedName>
</protein>
<dbReference type="Gene3D" id="3.40.50.300">
    <property type="entry name" value="P-loop containing nucleotide triphosphate hydrolases"/>
    <property type="match status" value="1"/>
</dbReference>
<accession>X1CSV4</accession>
<feature type="non-terminal residue" evidence="3">
    <location>
        <position position="201"/>
    </location>
</feature>
<dbReference type="PANTHER" id="PTHR42708">
    <property type="entry name" value="ATP/GTP-BINDING PROTEIN-RELATED"/>
    <property type="match status" value="1"/>
</dbReference>
<dbReference type="GO" id="GO:0005525">
    <property type="term" value="F:GTP binding"/>
    <property type="evidence" value="ECO:0007669"/>
    <property type="project" value="UniProtKB-KW"/>
</dbReference>
<dbReference type="InterPro" id="IPR027417">
    <property type="entry name" value="P-loop_NTPase"/>
</dbReference>
<evidence type="ECO:0000313" key="3">
    <source>
        <dbReference type="EMBL" id="GAG96037.1"/>
    </source>
</evidence>